<feature type="domain" description="Floricaula/Leafy protein SAM" evidence="11">
    <location>
        <begin position="7"/>
        <end position="82"/>
    </location>
</feature>
<evidence type="ECO:0000256" key="9">
    <source>
        <dbReference type="RuleBase" id="RU366064"/>
    </source>
</evidence>
<gene>
    <name evidence="13" type="ORF">CSSPTR1EN2_LOCUS6003</name>
</gene>
<evidence type="ECO:0000256" key="5">
    <source>
        <dbReference type="ARBA" id="ARBA00023125"/>
    </source>
</evidence>
<dbReference type="InterPro" id="IPR035079">
    <property type="entry name" value="LFY_SAM"/>
</dbReference>
<dbReference type="Proteomes" id="UP001497512">
    <property type="component" value="Chromosome 13"/>
</dbReference>
<comment type="similarity">
    <text evidence="2 9">Belongs to the FLO/LFY family.</text>
</comment>
<proteinExistence type="inferred from homology"/>
<accession>A0ABP0TQ08</accession>
<protein>
    <recommendedName>
        <fullName evidence="9">Floricaula/leafy-like transcription factor</fullName>
    </recommendedName>
</protein>
<keyword evidence="14" id="KW-1185">Reference proteome</keyword>
<dbReference type="Pfam" id="PF17538">
    <property type="entry name" value="C_LFY_FLO"/>
    <property type="match status" value="1"/>
</dbReference>
<organism evidence="13 14">
    <name type="scientific">Sphagnum troendelagicum</name>
    <dbReference type="NCBI Taxonomy" id="128251"/>
    <lineage>
        <taxon>Eukaryota</taxon>
        <taxon>Viridiplantae</taxon>
        <taxon>Streptophyta</taxon>
        <taxon>Embryophyta</taxon>
        <taxon>Bryophyta</taxon>
        <taxon>Sphagnophytina</taxon>
        <taxon>Sphagnopsida</taxon>
        <taxon>Sphagnales</taxon>
        <taxon>Sphagnaceae</taxon>
        <taxon>Sphagnum</taxon>
    </lineage>
</organism>
<keyword evidence="8 9" id="KW-0539">Nucleus</keyword>
<feature type="compositionally biased region" description="Basic and acidic residues" evidence="10">
    <location>
        <begin position="149"/>
        <end position="163"/>
    </location>
</feature>
<dbReference type="PANTHER" id="PTHR36079:SF1">
    <property type="entry name" value="PROTEIN LEAFY"/>
    <property type="match status" value="1"/>
</dbReference>
<feature type="compositionally biased region" description="Basic residues" evidence="10">
    <location>
        <begin position="138"/>
        <end position="148"/>
    </location>
</feature>
<evidence type="ECO:0000256" key="10">
    <source>
        <dbReference type="SAM" id="MobiDB-lite"/>
    </source>
</evidence>
<dbReference type="InterPro" id="IPR035209">
    <property type="entry name" value="FLO/LFY_C"/>
</dbReference>
<keyword evidence="6 9" id="KW-0010">Activator</keyword>
<evidence type="ECO:0000313" key="14">
    <source>
        <dbReference type="Proteomes" id="UP001497512"/>
    </source>
</evidence>
<keyword evidence="5 9" id="KW-0238">DNA-binding</keyword>
<dbReference type="Gene3D" id="1.10.4180.10">
    <property type="entry name" value="Protein LEAFY"/>
    <property type="match status" value="1"/>
</dbReference>
<evidence type="ECO:0000259" key="11">
    <source>
        <dbReference type="Pfam" id="PF01698"/>
    </source>
</evidence>
<evidence type="ECO:0000256" key="7">
    <source>
        <dbReference type="ARBA" id="ARBA00023163"/>
    </source>
</evidence>
<keyword evidence="3" id="KW-0217">Developmental protein</keyword>
<dbReference type="InterPro" id="IPR038276">
    <property type="entry name" value="Floricaula/leafy_C_sf"/>
</dbReference>
<evidence type="ECO:0000259" key="12">
    <source>
        <dbReference type="Pfam" id="PF17538"/>
    </source>
</evidence>
<name>A0ABP0TQ08_9BRYO</name>
<dbReference type="InterPro" id="IPR002910">
    <property type="entry name" value="FLO_LFY"/>
</dbReference>
<feature type="region of interest" description="Disordered" evidence="10">
    <location>
        <begin position="134"/>
        <end position="171"/>
    </location>
</feature>
<evidence type="ECO:0000256" key="3">
    <source>
        <dbReference type="ARBA" id="ARBA00022473"/>
    </source>
</evidence>
<dbReference type="EMBL" id="OZ019905">
    <property type="protein sequence ID" value="CAK9201630.1"/>
    <property type="molecule type" value="Genomic_DNA"/>
</dbReference>
<keyword evidence="4 9" id="KW-0805">Transcription regulation</keyword>
<sequence>MAGKENRKLKELFKEFGVQPATLALMGQMGFTVSTLMNMKDDEVDFIIKSMIEEYHLELLVGEQFGIKAAVRAKRRALDEEVEQQRLDIVARTGDRKISPDDPTSETLLLKDGLGTPRDALGLLGLTDQGSDSENIKVAKKKQKKRRSKEVGEDGQERPREHPFIVTEPGEPAKGKKNGLDYLFDLYEQCGKFLEEVQQIAKEKGEKCPTKVTNEVFRHAKLTGAGYINKPKMRDYVHCYALHCLDMEQSNALRKVYKERGENVGQWCQACYYPLVSLARGNEWDIDDLFNRNEKLRIWYVPTKLRQLCHIERIKHGE</sequence>
<evidence type="ECO:0000256" key="2">
    <source>
        <dbReference type="ARBA" id="ARBA00009383"/>
    </source>
</evidence>
<evidence type="ECO:0000256" key="6">
    <source>
        <dbReference type="ARBA" id="ARBA00023159"/>
    </source>
</evidence>
<feature type="domain" description="Floricaula/leafy DNA-binding C-terminal" evidence="12">
    <location>
        <begin position="152"/>
        <end position="315"/>
    </location>
</feature>
<dbReference type="Pfam" id="PF01698">
    <property type="entry name" value="SAM_LFY"/>
    <property type="match status" value="1"/>
</dbReference>
<dbReference type="PANTHER" id="PTHR36079">
    <property type="entry name" value="PROTEIN LEAFY"/>
    <property type="match status" value="1"/>
</dbReference>
<keyword evidence="7 9" id="KW-0804">Transcription</keyword>
<evidence type="ECO:0000256" key="1">
    <source>
        <dbReference type="ARBA" id="ARBA00004123"/>
    </source>
</evidence>
<evidence type="ECO:0000256" key="8">
    <source>
        <dbReference type="ARBA" id="ARBA00023242"/>
    </source>
</evidence>
<evidence type="ECO:0000256" key="4">
    <source>
        <dbReference type="ARBA" id="ARBA00023015"/>
    </source>
</evidence>
<comment type="subcellular location">
    <subcellularLocation>
        <location evidence="1 9">Nucleus</location>
    </subcellularLocation>
</comment>
<reference evidence="13" key="1">
    <citation type="submission" date="2024-02" db="EMBL/GenBank/DDBJ databases">
        <authorList>
            <consortium name="ELIXIR-Norway"/>
            <consortium name="Elixir Norway"/>
        </authorList>
    </citation>
    <scope>NUCLEOTIDE SEQUENCE</scope>
</reference>
<evidence type="ECO:0000313" key="13">
    <source>
        <dbReference type="EMBL" id="CAK9201630.1"/>
    </source>
</evidence>
<comment type="function">
    <text evidence="9">Probable transcription factor.</text>
</comment>